<protein>
    <submittedName>
        <fullName evidence="2">Uncharacterized protein</fullName>
    </submittedName>
</protein>
<feature type="transmembrane region" description="Helical" evidence="1">
    <location>
        <begin position="49"/>
        <end position="68"/>
    </location>
</feature>
<dbReference type="Proteomes" id="UP000824969">
    <property type="component" value="Chromosome"/>
</dbReference>
<sequence>MLSLGITVYVLLQIFLFVGPIVETRCLNWKNVPKPKPRVLSTKLSQIKLYFQVHLSILFLIRDYIHYIPVWDFLHALYGRGIAKRYDSYMPNLGHNAIVIVHSNFAGMSMYGSGIGLLISHFRKASPITPYVSITAPQ</sequence>
<organism evidence="2 3">
    <name type="scientific">Methanoculleus chikugoensis</name>
    <dbReference type="NCBI Taxonomy" id="118126"/>
    <lineage>
        <taxon>Archaea</taxon>
        <taxon>Methanobacteriati</taxon>
        <taxon>Methanobacteriota</taxon>
        <taxon>Stenosarchaea group</taxon>
        <taxon>Methanomicrobia</taxon>
        <taxon>Methanomicrobiales</taxon>
        <taxon>Methanomicrobiaceae</taxon>
        <taxon>Methanoculleus</taxon>
    </lineage>
</organism>
<evidence type="ECO:0000313" key="2">
    <source>
        <dbReference type="EMBL" id="BBL69273.1"/>
    </source>
</evidence>
<keyword evidence="1" id="KW-1133">Transmembrane helix</keyword>
<gene>
    <name evidence="2" type="ORF">MchiMG62_24540</name>
</gene>
<accession>A0ABM7H8Z5</accession>
<feature type="transmembrane region" description="Helical" evidence="1">
    <location>
        <begin position="97"/>
        <end position="119"/>
    </location>
</feature>
<proteinExistence type="predicted"/>
<dbReference type="EMBL" id="AP019781">
    <property type="protein sequence ID" value="BBL69273.1"/>
    <property type="molecule type" value="Genomic_DNA"/>
</dbReference>
<name>A0ABM7H8Z5_9EURY</name>
<keyword evidence="1" id="KW-0812">Transmembrane</keyword>
<keyword evidence="1" id="KW-0472">Membrane</keyword>
<reference evidence="2 3" key="1">
    <citation type="submission" date="2019-06" db="EMBL/GenBank/DDBJ databases">
        <title>Complete genome sequence of Methanoculleus chikugoensis strain MG62.</title>
        <authorList>
            <person name="Asakawa S."/>
            <person name="Dianou D."/>
        </authorList>
    </citation>
    <scope>NUCLEOTIDE SEQUENCE [LARGE SCALE GENOMIC DNA]</scope>
    <source>
        <strain evidence="2 3">MG62</strain>
    </source>
</reference>
<evidence type="ECO:0000313" key="3">
    <source>
        <dbReference type="Proteomes" id="UP000824969"/>
    </source>
</evidence>
<feature type="transmembrane region" description="Helical" evidence="1">
    <location>
        <begin position="6"/>
        <end position="28"/>
    </location>
</feature>
<evidence type="ECO:0000256" key="1">
    <source>
        <dbReference type="SAM" id="Phobius"/>
    </source>
</evidence>
<keyword evidence="3" id="KW-1185">Reference proteome</keyword>